<evidence type="ECO:0000313" key="6">
    <source>
        <dbReference type="Proteomes" id="UP000036987"/>
    </source>
</evidence>
<dbReference type="GO" id="GO:0003677">
    <property type="term" value="F:DNA binding"/>
    <property type="evidence" value="ECO:0007669"/>
    <property type="project" value="UniProtKB-KW"/>
</dbReference>
<comment type="caution">
    <text evidence="5">The sequence shown here is derived from an EMBL/GenBank/DDBJ whole genome shotgun (WGS) entry which is preliminary data.</text>
</comment>
<dbReference type="EMBL" id="LFYR01002109">
    <property type="protein sequence ID" value="KMZ57140.1"/>
    <property type="molecule type" value="Genomic_DNA"/>
</dbReference>
<dbReference type="InterPro" id="IPR011989">
    <property type="entry name" value="ARM-like"/>
</dbReference>
<comment type="similarity">
    <text evidence="1">Belongs to the HGH1 family.</text>
</comment>
<sequence length="335" mass="37278">MSQQSNIDDVVELLGHTKPMVRNLAVKLFRDITGSDDAIIYLSQQQHNWVPSVSSNLHSTEPLISVLTAETLVNLSQNSLLSKTMVDNGFVKVSIDLIYSKGSVQNDRNERDRLLVMLFINLTQFEFGVNALLQIGDENFEGLYISKLVRSFCRSPDDDASAVNDPFEHVGSVLVNITKTAGGRKIVSEPKRCILKQIIPQFDSASMLRKKGVLGTIRNCCFEVENCIGNLLSIAEFLWPVLLIPVAGKKAYSEDDVSKMPLELGNALSHERESVDVPELRIEALDSIYLICLQEAGRNALWSVNGQEILKIGYEDEENSDVMEAYERIGSLLVS</sequence>
<keyword evidence="5" id="KW-0238">DNA-binding</keyword>
<dbReference type="Proteomes" id="UP000036987">
    <property type="component" value="Unassembled WGS sequence"/>
</dbReference>
<dbReference type="InterPro" id="IPR007206">
    <property type="entry name" value="Protein_HGH1_C"/>
</dbReference>
<reference evidence="6" key="1">
    <citation type="journal article" date="2016" name="Nature">
        <title>The genome of the seagrass Zostera marina reveals angiosperm adaptation to the sea.</title>
        <authorList>
            <person name="Olsen J.L."/>
            <person name="Rouze P."/>
            <person name="Verhelst B."/>
            <person name="Lin Y.-C."/>
            <person name="Bayer T."/>
            <person name="Collen J."/>
            <person name="Dattolo E."/>
            <person name="De Paoli E."/>
            <person name="Dittami S."/>
            <person name="Maumus F."/>
            <person name="Michel G."/>
            <person name="Kersting A."/>
            <person name="Lauritano C."/>
            <person name="Lohaus R."/>
            <person name="Toepel M."/>
            <person name="Tonon T."/>
            <person name="Vanneste K."/>
            <person name="Amirebrahimi M."/>
            <person name="Brakel J."/>
            <person name="Bostroem C."/>
            <person name="Chovatia M."/>
            <person name="Grimwood J."/>
            <person name="Jenkins J.W."/>
            <person name="Jueterbock A."/>
            <person name="Mraz A."/>
            <person name="Stam W.T."/>
            <person name="Tice H."/>
            <person name="Bornberg-Bauer E."/>
            <person name="Green P.J."/>
            <person name="Pearson G.A."/>
            <person name="Procaccini G."/>
            <person name="Duarte C.M."/>
            <person name="Schmutz J."/>
            <person name="Reusch T.B.H."/>
            <person name="Van de Peer Y."/>
        </authorList>
    </citation>
    <scope>NUCLEOTIDE SEQUENCE [LARGE SCALE GENOMIC DNA]</scope>
    <source>
        <strain evidence="6">cv. Finnish</strain>
    </source>
</reference>
<dbReference type="Pfam" id="PF04063">
    <property type="entry name" value="DUF383"/>
    <property type="match status" value="1"/>
</dbReference>
<accession>A0A0K9NME7</accession>
<dbReference type="SUPFAM" id="SSF48371">
    <property type="entry name" value="ARM repeat"/>
    <property type="match status" value="1"/>
</dbReference>
<evidence type="ECO:0000259" key="4">
    <source>
        <dbReference type="Pfam" id="PF04064"/>
    </source>
</evidence>
<dbReference type="InterPro" id="IPR016024">
    <property type="entry name" value="ARM-type_fold"/>
</dbReference>
<evidence type="ECO:0000256" key="1">
    <source>
        <dbReference type="ARBA" id="ARBA00006712"/>
    </source>
</evidence>
<proteinExistence type="inferred from homology"/>
<dbReference type="STRING" id="29655.A0A0K9NME7"/>
<dbReference type="PANTHER" id="PTHR13387">
    <property type="entry name" value="PROTEIN HGH1 HOMOLOG"/>
    <property type="match status" value="1"/>
</dbReference>
<dbReference type="Gene3D" id="1.25.10.10">
    <property type="entry name" value="Leucine-rich Repeat Variant"/>
    <property type="match status" value="1"/>
</dbReference>
<dbReference type="InterPro" id="IPR007205">
    <property type="entry name" value="Protein_HGH1_N"/>
</dbReference>
<protein>
    <recommendedName>
        <fullName evidence="2">Protein HGH1 homolog</fullName>
    </recommendedName>
</protein>
<gene>
    <name evidence="5" type="ORF">ZOSMA_89G00930</name>
</gene>
<evidence type="ECO:0000259" key="3">
    <source>
        <dbReference type="Pfam" id="PF04063"/>
    </source>
</evidence>
<dbReference type="OMA" id="NWPWAGE"/>
<evidence type="ECO:0000313" key="5">
    <source>
        <dbReference type="EMBL" id="KMZ57140.1"/>
    </source>
</evidence>
<dbReference type="AlphaFoldDB" id="A0A0K9NME7"/>
<name>A0A0K9NME7_ZOSMR</name>
<feature type="domain" description="Protein HGH1 C-terminal" evidence="4">
    <location>
        <begin position="287"/>
        <end position="334"/>
    </location>
</feature>
<keyword evidence="6" id="KW-1185">Reference proteome</keyword>
<dbReference type="Pfam" id="PF04064">
    <property type="entry name" value="DUF384"/>
    <property type="match status" value="1"/>
</dbReference>
<organism evidence="5 6">
    <name type="scientific">Zostera marina</name>
    <name type="common">Eelgrass</name>
    <dbReference type="NCBI Taxonomy" id="29655"/>
    <lineage>
        <taxon>Eukaryota</taxon>
        <taxon>Viridiplantae</taxon>
        <taxon>Streptophyta</taxon>
        <taxon>Embryophyta</taxon>
        <taxon>Tracheophyta</taxon>
        <taxon>Spermatophyta</taxon>
        <taxon>Magnoliopsida</taxon>
        <taxon>Liliopsida</taxon>
        <taxon>Zosteraceae</taxon>
        <taxon>Zostera</taxon>
    </lineage>
</organism>
<dbReference type="InterPro" id="IPR039717">
    <property type="entry name" value="Hgh1"/>
</dbReference>
<dbReference type="PANTHER" id="PTHR13387:SF9">
    <property type="entry name" value="PROTEIN HGH1 HOMOLOG"/>
    <property type="match status" value="1"/>
</dbReference>
<dbReference type="OrthoDB" id="338814at2759"/>
<feature type="domain" description="Protein HGH1 N-terminal" evidence="3">
    <location>
        <begin position="106"/>
        <end position="281"/>
    </location>
</feature>
<evidence type="ECO:0000256" key="2">
    <source>
        <dbReference type="ARBA" id="ARBA00014076"/>
    </source>
</evidence>